<keyword evidence="2" id="KW-1185">Reference proteome</keyword>
<proteinExistence type="predicted"/>
<organism evidence="1 2">
    <name type="scientific">Populus alba</name>
    <name type="common">White poplar</name>
    <dbReference type="NCBI Taxonomy" id="43335"/>
    <lineage>
        <taxon>Eukaryota</taxon>
        <taxon>Viridiplantae</taxon>
        <taxon>Streptophyta</taxon>
        <taxon>Embryophyta</taxon>
        <taxon>Tracheophyta</taxon>
        <taxon>Spermatophyta</taxon>
        <taxon>Magnoliopsida</taxon>
        <taxon>eudicotyledons</taxon>
        <taxon>Gunneridae</taxon>
        <taxon>Pentapetalae</taxon>
        <taxon>rosids</taxon>
        <taxon>fabids</taxon>
        <taxon>Malpighiales</taxon>
        <taxon>Salicaceae</taxon>
        <taxon>Saliceae</taxon>
        <taxon>Populus</taxon>
    </lineage>
</organism>
<reference evidence="1 2" key="1">
    <citation type="journal article" date="2024" name="Plant Biotechnol. J.">
        <title>Genome and CRISPR/Cas9 system of a widespread forest tree (Populus alba) in the world.</title>
        <authorList>
            <person name="Liu Y.J."/>
            <person name="Jiang P.F."/>
            <person name="Han X.M."/>
            <person name="Li X.Y."/>
            <person name="Wang H.M."/>
            <person name="Wang Y.J."/>
            <person name="Wang X.X."/>
            <person name="Zeng Q.Y."/>
        </authorList>
    </citation>
    <scope>NUCLEOTIDE SEQUENCE [LARGE SCALE GENOMIC DNA]</scope>
    <source>
        <strain evidence="2">cv. PAL-ZL1</strain>
    </source>
</reference>
<dbReference type="Proteomes" id="UP000309997">
    <property type="component" value="Unassembled WGS sequence"/>
</dbReference>
<sequence length="280" mass="31744">MVDSFNHLSFGHLRPFVKRVLSFGKGVVIKGHCKFWIFQSFNGVVAVVSLLSFLLAMAYVYVILFPRFQPVIDKTYETPHFNSSPGPAPRRAPKRVKSTLKIDKLDDIRNEWIDSDILIFNSGHWWTPSKLFEMGCYFLVGRSLKIGMPITAAFERALHTWASWLNTTINANRTSVFFRTFESSHWSGRNRLSCKVTRQPSSRTGGRDRSPISDTIIKVVKAMAVPVTVLHVTPMGAFRSDAHVGTWSDNPSVPDCSHWCLPGVPDMWNEILLSNMLSRN</sequence>
<evidence type="ECO:0000313" key="1">
    <source>
        <dbReference type="EMBL" id="KAL3572739.1"/>
    </source>
</evidence>
<name>A0ACC4B441_POPAL</name>
<evidence type="ECO:0000313" key="2">
    <source>
        <dbReference type="Proteomes" id="UP000309997"/>
    </source>
</evidence>
<gene>
    <name evidence="1" type="ORF">D5086_026643</name>
</gene>
<dbReference type="EMBL" id="RCHU02000014">
    <property type="protein sequence ID" value="KAL3572739.1"/>
    <property type="molecule type" value="Genomic_DNA"/>
</dbReference>
<comment type="caution">
    <text evidence="1">The sequence shown here is derived from an EMBL/GenBank/DDBJ whole genome shotgun (WGS) entry which is preliminary data.</text>
</comment>
<accession>A0ACC4B441</accession>
<protein>
    <submittedName>
        <fullName evidence="1">Uncharacterized protein</fullName>
    </submittedName>
</protein>